<evidence type="ECO:0000256" key="9">
    <source>
        <dbReference type="ARBA" id="ARBA00023242"/>
    </source>
</evidence>
<evidence type="ECO:0000256" key="5">
    <source>
        <dbReference type="ARBA" id="ARBA00022845"/>
    </source>
</evidence>
<dbReference type="FunFam" id="1.25.40.180:FF:000005">
    <property type="entry name" value="Ccr4-not transcription complex subunit 1 isoform"/>
    <property type="match status" value="1"/>
</dbReference>
<dbReference type="GO" id="GO:0060090">
    <property type="term" value="F:molecular adaptor activity"/>
    <property type="evidence" value="ECO:0007669"/>
    <property type="project" value="TreeGrafter"/>
</dbReference>
<keyword evidence="8" id="KW-0804">Transcription</keyword>
<feature type="domain" description="CCR4-NOT transcription complex subunit 1 CAF1-binding" evidence="16">
    <location>
        <begin position="1133"/>
        <end position="1355"/>
    </location>
</feature>
<evidence type="ECO:0000256" key="8">
    <source>
        <dbReference type="ARBA" id="ARBA00023163"/>
    </source>
</evidence>
<dbReference type="Pfam" id="PF04054">
    <property type="entry name" value="Not1"/>
    <property type="match status" value="1"/>
</dbReference>
<sequence>MNLKEWGKVFYTPIPQSVIPVSATKSPTTFEPKGLVSQNPASKSIFGSPFSATNTTKEQSLLSSPAITQVTVAASSPQVLSSKLPSNPSGMSTSPFSLLSGKPVESTRAPLPSAKENQPNFGAEPTKTVSTSDVKTASNTSTIFGLLSGSTMTVAPEKTLAPASTTASGSIFGSSPFGQSTGMSSFQLGGSPFGSISATTSSVTATSGSPAVAKSSVFQVASPVSSSLPSVSIFSLGSSATPVSEIKTVTTTTSTPQSSFSAPSFSTAFNFNQSKTTASVAGTVPSDGTTSAPISLSSISTQPATTSTSSSIFGGSSVASPITSVSTSSTAQSASPTVPATTSISIFGGSASSAPTVSSPVSPLLVTPEKVSSSTVPGGLSFGSISLTPAASSVPNSTTASGFGSSALSGTQSTQATTTSTSSFSFGNVAFGSTTTTSSVFGTTASSPTTTESTLFQTPQKSTSTFSGASAQPVFGTPASSPATFSTPTTSAQPTFGTPTTAALPAFGTPTAAAQPPFGTPTTTAQPTFGTPTTSAQPTFGTSTATTQPAFGASTTTQPSFGAPSTSAQAFGSPSTSAPVFSSTTSTSVFGTPTTSATSVFGAASALSNTSFFGSPTTTAASFGSTPAGNIFGGTSSFSTPSTTSSSIFGAPICSPNSTSAPTNKNVFGSPFESSNTGTAFGGTPSFSSFRSNTPGAGTFGTSGGSIFGGGGSTFGQPQQSSGLFQSGNSSPSVFGTPNAQQQTPGAFSSGGQSIQQTGFGSFGASQPQQTSRPFGSSGGAIFGAQAAFGSAPTFGGTATFGGSPTNKIFGAPTTPAAPAFGSPTQQSSTFENLAGQNTVSFGNLAQNQQPTFGAGGPSAFGQQPQPQQQLQQQQQQQQAIEKNRLPNDSANLFRGMTFPVAKDIEDEANSYFQRIYNHPPHPTISIDEVLDMLKKFMESPKQRERDVFYCMLRNLFEEYKFFPQYPDKELFITAQLFGGIIERGLVSDYRELGMALRYVLDALRKPHDSKMFYFGIAALDRFKSRLKEFHKYCEHIANIPHFAQFPPHLVEYIDYGLQSEEPPNRPQGQILPGSLSAVTTAYKTMTPTTGTTTTTVAVAKATTTSVISSRPSIANATNIDTLLVATEKEEKMSAPPESLQDKVAFIFNNLSQLNLQTKCDELRDIVSEEYNAWMAQYLVMKRASIELNFHVLYSNFIDVLKNPELNELVLQETFRNIRVLLRSDKGIANFSDRSLLKNLGHWLGMLTLGRSKPILSEDLDLKSLLVEAYNKGQQELLYVVPFVAKVLESCAKSKIFKPRNPWTMAIMSALAELHQEPDLKLNLKFEIEVLCKNLNLDVADLNPKVYLKDPDNLKNLDHQLSPPKPKSEVLSSTPLPASHTPTQALTHVSEDVTPRITNSTPTLAPVNPPEPRFSYVQVNISSTASIAPHILINNQLALFQTHPQLKQFVRPAIESAIEDWIHPVVERAVKIAATTSEQIVKKDYALEPEENRMRVAAHQMVRNLTAGMAMITCRDQLLMSINSKLKTNFVTALHNATEQQKSMIDQASSTLAQDNMELACCFIQKTAMEKAVPEMDKLLMQEYERRKIARNEGRRYCDSSVLTYQAERMPEQLRLKVGGVTAQQVAVYEDLARNIPGFQPLSERETAMFIPKPVDTMAVVPSFPNASAPMAYSTSDEFDTILEKLIAELEHFVQNVLGSQTLANVTNIIELVVITRRNREDVYAMSLVTKTVESLLELVSTAADSEVALRHKELYLRVLKTLQDPRAYGLQWTNKQITRSFQDSREEFRYAFDCVDILLRNQFLNLPQFDLHLAHAIDNGQNYVAVNFAMQIIQYYIIDDRSSGVLMDQDILNTIEVLARIVTHSRQPPEGLATLIDLIRASHDPGLNVERGMERGHGPAAHIFSGISQGKSRDYDDPPGLLEKTEYLLREWVNIYHSPQGAKDPNKAFSMFVHQMNCHGILKTDDLITRFFRLSTQMVVELCYRFLPDCTGTGATNTRNKMFHTVDAYVKLISLLVKHSGEANNSATKINLLNKVLGIVAGVLQQDHETHQTDFQQLPYQRIFIMLFLELNAREPILEAINFQLLTAYFHTLHILRPAKSPGFAYAWLELVSHRLFLGRMLGLTPQQKGWYMYAQLLIDLFKYLAPFLRNAELAKPVTVLYKGTLRVLLVLLHDFPEFLCDYHYGFCDVIPPNCIQMRNLILSAFPRNMRLPDPFTPNLKVDMLAEISNEPRVLTEFALMIQPASFKKDLDHYLKARTPVTFLSDLRSNLQISNEPGLRYNIPLMNALVLYVGHEAITYIRKKGLSPNMTTIAHSAHMDIFQNLAVDLDTEGRYLFLNAIANQLRYPNSHTHYFSCTLLYLFAEANTEAIQEQITRVLLERLIVNRPHPWGLLITFIELIKNPTYKFWNHEFVHCAPEIEKLFESVARSCMVQKHVPPPAENDLSEL</sequence>
<keyword evidence="5" id="KW-0810">Translation regulation</keyword>
<feature type="compositionally biased region" description="Polar residues" evidence="13">
    <location>
        <begin position="724"/>
        <end position="774"/>
    </location>
</feature>
<feature type="compositionally biased region" description="Low complexity" evidence="13">
    <location>
        <begin position="505"/>
        <end position="534"/>
    </location>
</feature>
<feature type="compositionally biased region" description="Low complexity" evidence="13">
    <location>
        <begin position="297"/>
        <end position="314"/>
    </location>
</feature>
<comment type="subcellular location">
    <subcellularLocation>
        <location evidence="2">Cytoplasm</location>
    </subcellularLocation>
    <subcellularLocation>
        <location evidence="1">Nucleus</location>
    </subcellularLocation>
</comment>
<keyword evidence="7" id="KW-0943">RNA-mediated gene silencing</keyword>
<dbReference type="Gene3D" id="1.25.40.840">
    <property type="entry name" value="CCR4-NOT transcription complex subunit 1 TTP binding domain"/>
    <property type="match status" value="1"/>
</dbReference>
<organism evidence="19">
    <name type="scientific">Lygus hesperus</name>
    <name type="common">Western plant bug</name>
    <dbReference type="NCBI Taxonomy" id="30085"/>
    <lineage>
        <taxon>Eukaryota</taxon>
        <taxon>Metazoa</taxon>
        <taxon>Ecdysozoa</taxon>
        <taxon>Arthropoda</taxon>
        <taxon>Hexapoda</taxon>
        <taxon>Insecta</taxon>
        <taxon>Pterygota</taxon>
        <taxon>Neoptera</taxon>
        <taxon>Paraneoptera</taxon>
        <taxon>Hemiptera</taxon>
        <taxon>Heteroptera</taxon>
        <taxon>Panheteroptera</taxon>
        <taxon>Cimicomorpha</taxon>
        <taxon>Miridae</taxon>
        <taxon>Mirini</taxon>
        <taxon>Lygus</taxon>
    </lineage>
</organism>
<dbReference type="Pfam" id="PF16415">
    <property type="entry name" value="CNOT1_CAF1_bind"/>
    <property type="match status" value="1"/>
</dbReference>
<feature type="compositionally biased region" description="Polar residues" evidence="13">
    <location>
        <begin position="455"/>
        <end position="470"/>
    </location>
</feature>
<keyword evidence="6" id="KW-0805">Transcription regulation</keyword>
<dbReference type="PANTHER" id="PTHR13162:SF8">
    <property type="entry name" value="CCR4-NOT TRANSCRIPTION COMPLEX SUBUNIT 1"/>
    <property type="match status" value="1"/>
</dbReference>
<feature type="region of interest" description="Disordered" evidence="13">
    <location>
        <begin position="444"/>
        <end position="589"/>
    </location>
</feature>
<dbReference type="EMBL" id="GBRD01002776">
    <property type="protein sequence ID" value="JAG63045.1"/>
    <property type="molecule type" value="Transcribed_RNA"/>
</dbReference>
<feature type="domain" description="CCR4-NOT transcription complex subunit 1-like NOT1 connector" evidence="18">
    <location>
        <begin position="1681"/>
        <end position="1881"/>
    </location>
</feature>
<evidence type="ECO:0000256" key="12">
    <source>
        <dbReference type="ARBA" id="ARBA00071432"/>
    </source>
</evidence>
<feature type="region of interest" description="Disordered" evidence="13">
    <location>
        <begin position="281"/>
        <end position="314"/>
    </location>
</feature>
<dbReference type="InterPro" id="IPR032191">
    <property type="entry name" value="CNOT1_CAF1_bind"/>
</dbReference>
<evidence type="ECO:0000256" key="4">
    <source>
        <dbReference type="ARBA" id="ARBA00022491"/>
    </source>
</evidence>
<dbReference type="GO" id="GO:0030015">
    <property type="term" value="C:CCR4-NOT core complex"/>
    <property type="evidence" value="ECO:0007669"/>
    <property type="project" value="InterPro"/>
</dbReference>
<keyword evidence="9" id="KW-0539">Nucleus</keyword>
<evidence type="ECO:0000256" key="13">
    <source>
        <dbReference type="SAM" id="MobiDB-lite"/>
    </source>
</evidence>
<dbReference type="InterPro" id="IPR024557">
    <property type="entry name" value="CNOT1_dom_4"/>
</dbReference>
<dbReference type="GO" id="GO:0017148">
    <property type="term" value="P:negative regulation of translation"/>
    <property type="evidence" value="ECO:0007669"/>
    <property type="project" value="InterPro"/>
</dbReference>
<feature type="region of interest" description="Disordered" evidence="13">
    <location>
        <begin position="709"/>
        <end position="779"/>
    </location>
</feature>
<dbReference type="InterPro" id="IPR007196">
    <property type="entry name" value="CCR4-Not_Not1_C"/>
</dbReference>
<feature type="domain" description="CCR4-Not complex component Not1 C-terminal" evidence="14">
    <location>
        <begin position="2070"/>
        <end position="2429"/>
    </location>
</feature>
<keyword evidence="3" id="KW-0963">Cytoplasm</keyword>
<feature type="region of interest" description="Disordered" evidence="13">
    <location>
        <begin position="80"/>
        <end position="134"/>
    </location>
</feature>
<feature type="compositionally biased region" description="Polar residues" evidence="13">
    <location>
        <begin position="1370"/>
        <end position="1382"/>
    </location>
</feature>
<dbReference type="Pfam" id="PF16417">
    <property type="entry name" value="CNOT1_TTP_bind"/>
    <property type="match status" value="1"/>
</dbReference>
<reference evidence="19" key="1">
    <citation type="submission" date="2014-09" db="EMBL/GenBank/DDBJ databases">
        <authorList>
            <person name="Magalhaes I.L.F."/>
            <person name="Oliveira U."/>
            <person name="Santos F.R."/>
            <person name="Vidigal T.H.D.A."/>
            <person name="Brescovit A.D."/>
            <person name="Santos A.J."/>
        </authorList>
    </citation>
    <scope>NUCLEOTIDE SEQUENCE</scope>
</reference>
<evidence type="ECO:0000259" key="15">
    <source>
        <dbReference type="Pfam" id="PF12842"/>
    </source>
</evidence>
<dbReference type="Gene3D" id="1.25.40.790">
    <property type="match status" value="1"/>
</dbReference>
<accession>A0A0K8TD30</accession>
<dbReference type="InterPro" id="IPR032193">
    <property type="entry name" value="CNOT1_TTP_bind"/>
</dbReference>
<feature type="compositionally biased region" description="Low complexity" evidence="13">
    <location>
        <begin position="477"/>
        <end position="496"/>
    </location>
</feature>
<feature type="domain" description="CCR4-NOT transcription complex subunit 1" evidence="15">
    <location>
        <begin position="1444"/>
        <end position="1591"/>
    </location>
</feature>
<feature type="domain" description="CCR4-NOT transcription complex subunit 1 TTP binding" evidence="17">
    <location>
        <begin position="873"/>
        <end position="1065"/>
    </location>
</feature>
<dbReference type="FunFam" id="1.25.40.840:FF:000001">
    <property type="entry name" value="Ccr4-not transcription complex subunit 1 isoform"/>
    <property type="match status" value="1"/>
</dbReference>
<feature type="compositionally biased region" description="Low complexity" evidence="13">
    <location>
        <begin position="806"/>
        <end position="825"/>
    </location>
</feature>
<evidence type="ECO:0000256" key="1">
    <source>
        <dbReference type="ARBA" id="ARBA00004123"/>
    </source>
</evidence>
<feature type="compositionally biased region" description="Polar residues" evidence="13">
    <location>
        <begin position="535"/>
        <end position="570"/>
    </location>
</feature>
<evidence type="ECO:0000256" key="2">
    <source>
        <dbReference type="ARBA" id="ARBA00004496"/>
    </source>
</evidence>
<dbReference type="InterPro" id="IPR040398">
    <property type="entry name" value="Not1"/>
</dbReference>
<dbReference type="PANTHER" id="PTHR13162">
    <property type="entry name" value="CCR4-NOT TRANSCRIPTION COMPLEX"/>
    <property type="match status" value="1"/>
</dbReference>
<feature type="region of interest" description="Disordered" evidence="13">
    <location>
        <begin position="391"/>
        <end position="412"/>
    </location>
</feature>
<evidence type="ECO:0000256" key="7">
    <source>
        <dbReference type="ARBA" id="ARBA00023158"/>
    </source>
</evidence>
<feature type="compositionally biased region" description="Low complexity" evidence="13">
    <location>
        <begin position="572"/>
        <end position="589"/>
    </location>
</feature>
<evidence type="ECO:0000256" key="10">
    <source>
        <dbReference type="ARBA" id="ARBA00025717"/>
    </source>
</evidence>
<dbReference type="InterPro" id="IPR038535">
    <property type="entry name" value="CNOT1_TTP_bind_sf"/>
</dbReference>
<evidence type="ECO:0000259" key="14">
    <source>
        <dbReference type="Pfam" id="PF04054"/>
    </source>
</evidence>
<evidence type="ECO:0000256" key="3">
    <source>
        <dbReference type="ARBA" id="ARBA00022490"/>
    </source>
</evidence>
<dbReference type="Pfam" id="PF23590">
    <property type="entry name" value="NOT1_connector"/>
    <property type="match status" value="1"/>
</dbReference>
<dbReference type="Gene3D" id="1.25.40.180">
    <property type="match status" value="1"/>
</dbReference>
<dbReference type="Gene3D" id="1.25.40.800">
    <property type="match status" value="1"/>
</dbReference>
<evidence type="ECO:0000259" key="16">
    <source>
        <dbReference type="Pfam" id="PF16415"/>
    </source>
</evidence>
<feature type="compositionally biased region" description="Polar residues" evidence="13">
    <location>
        <begin position="391"/>
        <end position="403"/>
    </location>
</feature>
<feature type="compositionally biased region" description="Polar residues" evidence="13">
    <location>
        <begin position="80"/>
        <end position="97"/>
    </location>
</feature>
<feature type="compositionally biased region" description="Polar residues" evidence="13">
    <location>
        <begin position="281"/>
        <end position="296"/>
    </location>
</feature>
<evidence type="ECO:0000259" key="18">
    <source>
        <dbReference type="Pfam" id="PF23590"/>
    </source>
</evidence>
<evidence type="ECO:0000313" key="19">
    <source>
        <dbReference type="EMBL" id="JAG63045.1"/>
    </source>
</evidence>
<proteinExistence type="inferred from homology"/>
<dbReference type="GO" id="GO:0000932">
    <property type="term" value="C:P-body"/>
    <property type="evidence" value="ECO:0007669"/>
    <property type="project" value="TreeGrafter"/>
</dbReference>
<dbReference type="GO" id="GO:0000288">
    <property type="term" value="P:nuclear-transcribed mRNA catabolic process, deadenylation-dependent decay"/>
    <property type="evidence" value="ECO:0007669"/>
    <property type="project" value="TreeGrafter"/>
</dbReference>
<evidence type="ECO:0000256" key="11">
    <source>
        <dbReference type="ARBA" id="ARBA00032531"/>
    </source>
</evidence>
<feature type="region of interest" description="Disordered" evidence="13">
    <location>
        <begin position="806"/>
        <end position="830"/>
    </location>
</feature>
<evidence type="ECO:0000256" key="6">
    <source>
        <dbReference type="ARBA" id="ARBA00023015"/>
    </source>
</evidence>
<protein>
    <recommendedName>
        <fullName evidence="12">CCR4-NOT transcription complex subunit 1</fullName>
    </recommendedName>
    <alternativeName>
        <fullName evidence="11">CCR4-associated factor 1</fullName>
    </alternativeName>
</protein>
<dbReference type="FunFam" id="1.25.40.800:FF:000001">
    <property type="entry name" value="CCR4-NOT transcription complex subunit 1"/>
    <property type="match status" value="1"/>
</dbReference>
<comment type="similarity">
    <text evidence="10">Belongs to the CNOT1 family.</text>
</comment>
<dbReference type="CDD" id="cd20710">
    <property type="entry name" value="NOT1_connector"/>
    <property type="match status" value="1"/>
</dbReference>
<dbReference type="GO" id="GO:0005634">
    <property type="term" value="C:nucleus"/>
    <property type="evidence" value="ECO:0007669"/>
    <property type="project" value="UniProtKB-SubCell"/>
</dbReference>
<dbReference type="GO" id="GO:0031047">
    <property type="term" value="P:regulatory ncRNA-mediated gene silencing"/>
    <property type="evidence" value="ECO:0007669"/>
    <property type="project" value="UniProtKB-KW"/>
</dbReference>
<evidence type="ECO:0000259" key="17">
    <source>
        <dbReference type="Pfam" id="PF16417"/>
    </source>
</evidence>
<name>A0A0K8TD30_LYGHE</name>
<feature type="region of interest" description="Disordered" evidence="13">
    <location>
        <begin position="1357"/>
        <end position="1382"/>
    </location>
</feature>
<dbReference type="FunFam" id="1.25.40.790:FF:000001">
    <property type="entry name" value="Ccr4-not transcription complex subunit 1 isoform"/>
    <property type="match status" value="1"/>
</dbReference>
<dbReference type="Pfam" id="PF12842">
    <property type="entry name" value="DUF3819"/>
    <property type="match status" value="1"/>
</dbReference>
<keyword evidence="4" id="KW-0678">Repressor</keyword>
<feature type="compositionally biased region" description="Low complexity" evidence="13">
    <location>
        <begin position="863"/>
        <end position="879"/>
    </location>
</feature>
<feature type="region of interest" description="Disordered" evidence="13">
    <location>
        <begin position="847"/>
        <end position="887"/>
    </location>
</feature>
<feature type="compositionally biased region" description="Low complexity" evidence="13">
    <location>
        <begin position="444"/>
        <end position="454"/>
    </location>
</feature>
<dbReference type="InterPro" id="IPR055454">
    <property type="entry name" value="CNOT1-like_NOT1_connector"/>
</dbReference>